<organism evidence="8 9">
    <name type="scientific">Vagococcus zengguangii</name>
    <dbReference type="NCBI Taxonomy" id="2571750"/>
    <lineage>
        <taxon>Bacteria</taxon>
        <taxon>Bacillati</taxon>
        <taxon>Bacillota</taxon>
        <taxon>Bacilli</taxon>
        <taxon>Lactobacillales</taxon>
        <taxon>Enterococcaceae</taxon>
        <taxon>Vagococcus</taxon>
    </lineage>
</organism>
<keyword evidence="9" id="KW-1185">Reference proteome</keyword>
<keyword evidence="2" id="KW-0813">Transport</keyword>
<evidence type="ECO:0000256" key="1">
    <source>
        <dbReference type="ARBA" id="ARBA00004651"/>
    </source>
</evidence>
<keyword evidence="7" id="KW-0472">Membrane</keyword>
<dbReference type="Proteomes" id="UP000298615">
    <property type="component" value="Chromosome"/>
</dbReference>
<evidence type="ECO:0000256" key="4">
    <source>
        <dbReference type="ARBA" id="ARBA00022519"/>
    </source>
</evidence>
<keyword evidence="4" id="KW-0997">Cell inner membrane</keyword>
<proteinExistence type="predicted"/>
<evidence type="ECO:0000256" key="7">
    <source>
        <dbReference type="ARBA" id="ARBA00023136"/>
    </source>
</evidence>
<dbReference type="OrthoDB" id="9813906at2"/>
<dbReference type="InterPro" id="IPR001851">
    <property type="entry name" value="ABC_transp_permease"/>
</dbReference>
<dbReference type="KEGG" id="vao:FA707_00865"/>
<gene>
    <name evidence="8" type="ORF">FA707_00865</name>
</gene>
<sequence length="328" mass="35028">MENQVATEPKKFKFDLKSLFLKYSVYIVLIVLFLYFSFASPMFLSAGNIGNFFRQIPAVGILTIAYAMVLITGYVDLSIASIAAFSGTAAAYLAAQGMPAPVVIIAALLIGGVFGAINGILIKKFDLPAFILTLGTNYIIRGLIMFVTNGIYITGTPDWFGKLATTKIFGNVIFSNTIIFFVLVLIFSYIMKNTRFGKYCYAIGSNPEAARLSGIKTDKQVIKVFVIEGMLAAIAGILLMSNLNVGGPNEGQGLDLLAMAASIMGGTQFSGGVGTIGGAIVGIFTLQIFTNGLAIMGVNAFMQQAVTGAVIIFAIIVDYLRRKAEKNS</sequence>
<protein>
    <submittedName>
        <fullName evidence="8">ABC transporter permease</fullName>
    </submittedName>
</protein>
<keyword evidence="6" id="KW-1133">Transmembrane helix</keyword>
<dbReference type="AlphaFoldDB" id="A0A4D7CT36"/>
<keyword evidence="3" id="KW-1003">Cell membrane</keyword>
<evidence type="ECO:0000313" key="8">
    <source>
        <dbReference type="EMBL" id="QCI85606.1"/>
    </source>
</evidence>
<name>A0A4D7CT36_9ENTE</name>
<evidence type="ECO:0000256" key="2">
    <source>
        <dbReference type="ARBA" id="ARBA00022448"/>
    </source>
</evidence>
<dbReference type="EMBL" id="CP039712">
    <property type="protein sequence ID" value="QCI85606.1"/>
    <property type="molecule type" value="Genomic_DNA"/>
</dbReference>
<comment type="subcellular location">
    <subcellularLocation>
        <location evidence="1">Cell membrane</location>
        <topology evidence="1">Multi-pass membrane protein</topology>
    </subcellularLocation>
</comment>
<dbReference type="PANTHER" id="PTHR32196">
    <property type="entry name" value="ABC TRANSPORTER PERMEASE PROTEIN YPHD-RELATED-RELATED"/>
    <property type="match status" value="1"/>
</dbReference>
<dbReference type="GO" id="GO:0022857">
    <property type="term" value="F:transmembrane transporter activity"/>
    <property type="evidence" value="ECO:0007669"/>
    <property type="project" value="InterPro"/>
</dbReference>
<evidence type="ECO:0000256" key="3">
    <source>
        <dbReference type="ARBA" id="ARBA00022475"/>
    </source>
</evidence>
<dbReference type="PANTHER" id="PTHR32196:SF21">
    <property type="entry name" value="ABC TRANSPORTER PERMEASE PROTEIN YPHD-RELATED"/>
    <property type="match status" value="1"/>
</dbReference>
<evidence type="ECO:0000256" key="5">
    <source>
        <dbReference type="ARBA" id="ARBA00022692"/>
    </source>
</evidence>
<accession>A0A4D7CT36</accession>
<dbReference type="CDD" id="cd06579">
    <property type="entry name" value="TM_PBP1_transp_AraH_like"/>
    <property type="match status" value="1"/>
</dbReference>
<dbReference type="GO" id="GO:0005886">
    <property type="term" value="C:plasma membrane"/>
    <property type="evidence" value="ECO:0007669"/>
    <property type="project" value="UniProtKB-SubCell"/>
</dbReference>
<reference evidence="8 9" key="1">
    <citation type="submission" date="2019-04" db="EMBL/GenBank/DDBJ databases">
        <title>Vagococcus sp. nov., isolated from faeces of yaks (Bos grunniens).</title>
        <authorList>
            <person name="Ge Y."/>
        </authorList>
    </citation>
    <scope>NUCLEOTIDE SEQUENCE [LARGE SCALE GENOMIC DNA]</scope>
    <source>
        <strain evidence="8 9">MN-17</strain>
    </source>
</reference>
<evidence type="ECO:0000313" key="9">
    <source>
        <dbReference type="Proteomes" id="UP000298615"/>
    </source>
</evidence>
<evidence type="ECO:0000256" key="6">
    <source>
        <dbReference type="ARBA" id="ARBA00022989"/>
    </source>
</evidence>
<keyword evidence="5" id="KW-0812">Transmembrane</keyword>
<dbReference type="RefSeq" id="WP_136952452.1">
    <property type="nucleotide sequence ID" value="NZ_CP039712.1"/>
</dbReference>
<dbReference type="Pfam" id="PF02653">
    <property type="entry name" value="BPD_transp_2"/>
    <property type="match status" value="1"/>
</dbReference>